<feature type="compositionally biased region" description="Acidic residues" evidence="6">
    <location>
        <begin position="252"/>
        <end position="262"/>
    </location>
</feature>
<comment type="subcellular location">
    <subcellularLocation>
        <location evidence="1">Membrane</location>
        <topology evidence="1">Multi-pass membrane protein</topology>
    </subcellularLocation>
</comment>
<protein>
    <recommendedName>
        <fullName evidence="8">Major facilitator superfamily (MFS) profile domain-containing protein</fullName>
    </recommendedName>
</protein>
<feature type="domain" description="Major facilitator superfamily (MFS) profile" evidence="8">
    <location>
        <begin position="405"/>
        <end position="622"/>
    </location>
</feature>
<keyword evidence="5 7" id="KW-0472">Membrane</keyword>
<feature type="region of interest" description="Disordered" evidence="6">
    <location>
        <begin position="244"/>
        <end position="266"/>
    </location>
</feature>
<evidence type="ECO:0000313" key="10">
    <source>
        <dbReference type="Proteomes" id="UP000274822"/>
    </source>
</evidence>
<evidence type="ECO:0000256" key="6">
    <source>
        <dbReference type="SAM" id="MobiDB-lite"/>
    </source>
</evidence>
<feature type="transmembrane region" description="Helical" evidence="7">
    <location>
        <begin position="495"/>
        <end position="520"/>
    </location>
</feature>
<keyword evidence="4 7" id="KW-1133">Transmembrane helix</keyword>
<dbReference type="Gene3D" id="1.20.1250.20">
    <property type="entry name" value="MFS general substrate transporter like domains"/>
    <property type="match status" value="2"/>
</dbReference>
<keyword evidence="3 7" id="KW-0812">Transmembrane</keyword>
<evidence type="ECO:0000256" key="2">
    <source>
        <dbReference type="ARBA" id="ARBA00005241"/>
    </source>
</evidence>
<evidence type="ECO:0000256" key="7">
    <source>
        <dbReference type="SAM" id="Phobius"/>
    </source>
</evidence>
<keyword evidence="10" id="KW-1185">Reference proteome</keyword>
<dbReference type="InterPro" id="IPR051717">
    <property type="entry name" value="MFS_MFSD6"/>
</dbReference>
<evidence type="ECO:0000259" key="8">
    <source>
        <dbReference type="PROSITE" id="PS50850"/>
    </source>
</evidence>
<dbReference type="PROSITE" id="PS50850">
    <property type="entry name" value="MFS"/>
    <property type="match status" value="1"/>
</dbReference>
<dbReference type="GO" id="GO:0016020">
    <property type="term" value="C:membrane"/>
    <property type="evidence" value="ECO:0007669"/>
    <property type="project" value="UniProtKB-SubCell"/>
</dbReference>
<reference evidence="9 10" key="1">
    <citation type="journal article" date="2018" name="New Phytol.">
        <title>Phylogenomics of Endogonaceae and evolution of mycorrhizas within Mucoromycota.</title>
        <authorList>
            <person name="Chang Y."/>
            <person name="Desiro A."/>
            <person name="Na H."/>
            <person name="Sandor L."/>
            <person name="Lipzen A."/>
            <person name="Clum A."/>
            <person name="Barry K."/>
            <person name="Grigoriev I.V."/>
            <person name="Martin F.M."/>
            <person name="Stajich J.E."/>
            <person name="Smith M.E."/>
            <person name="Bonito G."/>
            <person name="Spatafora J.W."/>
        </authorList>
    </citation>
    <scope>NUCLEOTIDE SEQUENCE [LARGE SCALE GENOMIC DNA]</scope>
    <source>
        <strain evidence="9 10">AD002</strain>
    </source>
</reference>
<dbReference type="Proteomes" id="UP000274822">
    <property type="component" value="Unassembled WGS sequence"/>
</dbReference>
<organism evidence="9 10">
    <name type="scientific">Jimgerdemannia flammicorona</name>
    <dbReference type="NCBI Taxonomy" id="994334"/>
    <lineage>
        <taxon>Eukaryota</taxon>
        <taxon>Fungi</taxon>
        <taxon>Fungi incertae sedis</taxon>
        <taxon>Mucoromycota</taxon>
        <taxon>Mucoromycotina</taxon>
        <taxon>Endogonomycetes</taxon>
        <taxon>Endogonales</taxon>
        <taxon>Endogonaceae</taxon>
        <taxon>Jimgerdemannia</taxon>
    </lineage>
</organism>
<feature type="transmembrane region" description="Helical" evidence="7">
    <location>
        <begin position="407"/>
        <end position="429"/>
    </location>
</feature>
<comment type="caution">
    <text evidence="9">The sequence shown here is derived from an EMBL/GenBank/DDBJ whole genome shotgun (WGS) entry which is preliminary data.</text>
</comment>
<dbReference type="AlphaFoldDB" id="A0A433QBB9"/>
<feature type="transmembrane region" description="Helical" evidence="7">
    <location>
        <begin position="12"/>
        <end position="32"/>
    </location>
</feature>
<proteinExistence type="inferred from homology"/>
<evidence type="ECO:0000256" key="4">
    <source>
        <dbReference type="ARBA" id="ARBA00022989"/>
    </source>
</evidence>
<feature type="transmembrane region" description="Helical" evidence="7">
    <location>
        <begin position="540"/>
        <end position="558"/>
    </location>
</feature>
<dbReference type="SUPFAM" id="SSF103473">
    <property type="entry name" value="MFS general substrate transporter"/>
    <property type="match status" value="1"/>
</dbReference>
<dbReference type="InterPro" id="IPR020846">
    <property type="entry name" value="MFS_dom"/>
</dbReference>
<feature type="region of interest" description="Disordered" evidence="6">
    <location>
        <begin position="313"/>
        <end position="333"/>
    </location>
</feature>
<accession>A0A433QBB9</accession>
<feature type="transmembrane region" description="Helical" evidence="7">
    <location>
        <begin position="564"/>
        <end position="582"/>
    </location>
</feature>
<feature type="transmembrane region" description="Helical" evidence="7">
    <location>
        <begin position="441"/>
        <end position="459"/>
    </location>
</feature>
<sequence>MPRSKKSYLQPKIMFALSSAGAGSALMYLPIYYTAVLGLRPDQIGVFAALSPFISAVASPLWSSLIDKTQAYRKIIGINYTIATLCALLILLAPAIPSVATPSDPESTNTTASPVVLTNDADSPSFTLTLVTFATMGFATFGAPVLGPLLDGGVLRILGESTDLYGVVKTGNTHSVFYSFTLDVGQQRLWASVGFGSAVLVTGLLLDWTGNMNVIFYIFGATAIGFIFTVSQTDFDVSAKPHRFGREKEPCEDGDEEEEEDERVYVDDEEERLRNRSIFGMIWENVKPFVMHGMVVILRDSLKSLSVTATDVSRGTSLDTRRRSSAAHAQEPKSDVTITLLSDDDLVRIIHHPPSRAAVNPSSVSTEDSVVLLASPSNPSGEKEKDPDFPENAKSTLQELVSDPQMLAFLAIMMFMGISFSVFHNFLMLFLRNDLGASDAMLGWIGPLVLVVEIPSFFYSKEIIARIGIEHMIIIAQGVTIMRALIYTVCPSLPGGAVLALFIQLSHGLAFSALWSAAVVHADAIAPKHLRATSQGLMNAAFNGVGSGLGALLGGTIYQRAGSGAMFLMVAVVTTLGLILFVEMSTKYGMVCWVVKRAGVRVGLRARGTSRGVYEEVRVSEL</sequence>
<feature type="transmembrane region" description="Helical" evidence="7">
    <location>
        <begin position="75"/>
        <end position="96"/>
    </location>
</feature>
<feature type="transmembrane region" description="Helical" evidence="7">
    <location>
        <begin position="126"/>
        <end position="146"/>
    </location>
</feature>
<feature type="transmembrane region" description="Helical" evidence="7">
    <location>
        <begin position="214"/>
        <end position="231"/>
    </location>
</feature>
<evidence type="ECO:0000313" key="9">
    <source>
        <dbReference type="EMBL" id="RUS27072.1"/>
    </source>
</evidence>
<dbReference type="PANTHER" id="PTHR16172">
    <property type="entry name" value="MAJOR FACILITATOR SUPERFAMILY DOMAIN-CONTAINING PROTEIN 6-LIKE"/>
    <property type="match status" value="1"/>
</dbReference>
<dbReference type="GO" id="GO:0022857">
    <property type="term" value="F:transmembrane transporter activity"/>
    <property type="evidence" value="ECO:0007669"/>
    <property type="project" value="InterPro"/>
</dbReference>
<feature type="transmembrane region" description="Helical" evidence="7">
    <location>
        <begin position="44"/>
        <end position="63"/>
    </location>
</feature>
<feature type="transmembrane region" description="Helical" evidence="7">
    <location>
        <begin position="471"/>
        <end position="489"/>
    </location>
</feature>
<evidence type="ECO:0000256" key="3">
    <source>
        <dbReference type="ARBA" id="ARBA00022692"/>
    </source>
</evidence>
<dbReference type="PANTHER" id="PTHR16172:SF41">
    <property type="entry name" value="MAJOR FACILITATOR SUPERFAMILY DOMAIN-CONTAINING PROTEIN 6-LIKE"/>
    <property type="match status" value="1"/>
</dbReference>
<evidence type="ECO:0000256" key="5">
    <source>
        <dbReference type="ARBA" id="ARBA00023136"/>
    </source>
</evidence>
<name>A0A433QBB9_9FUNG</name>
<feature type="transmembrane region" description="Helical" evidence="7">
    <location>
        <begin position="189"/>
        <end position="208"/>
    </location>
</feature>
<dbReference type="InterPro" id="IPR036259">
    <property type="entry name" value="MFS_trans_sf"/>
</dbReference>
<dbReference type="InterPro" id="IPR024989">
    <property type="entry name" value="MFS_assoc_dom"/>
</dbReference>
<comment type="similarity">
    <text evidence="2">Belongs to the major facilitator superfamily. MFSD6 family.</text>
</comment>
<evidence type="ECO:0000256" key="1">
    <source>
        <dbReference type="ARBA" id="ARBA00004141"/>
    </source>
</evidence>
<dbReference type="Pfam" id="PF12832">
    <property type="entry name" value="MFS_1_like"/>
    <property type="match status" value="2"/>
</dbReference>
<gene>
    <name evidence="9" type="ORF">BC938DRAFT_483750</name>
</gene>
<dbReference type="EMBL" id="RBNJ01009104">
    <property type="protein sequence ID" value="RUS27072.1"/>
    <property type="molecule type" value="Genomic_DNA"/>
</dbReference>